<keyword evidence="3" id="KW-1185">Reference proteome</keyword>
<feature type="region of interest" description="Disordered" evidence="1">
    <location>
        <begin position="29"/>
        <end position="65"/>
    </location>
</feature>
<feature type="region of interest" description="Disordered" evidence="1">
    <location>
        <begin position="135"/>
        <end position="164"/>
    </location>
</feature>
<feature type="compositionally biased region" description="Polar residues" evidence="1">
    <location>
        <begin position="52"/>
        <end position="63"/>
    </location>
</feature>
<gene>
    <name evidence="2" type="ORF">DPMN_029695</name>
</gene>
<accession>A0A9D4LZK4</accession>
<evidence type="ECO:0000313" key="3">
    <source>
        <dbReference type="Proteomes" id="UP000828390"/>
    </source>
</evidence>
<comment type="caution">
    <text evidence="2">The sequence shown here is derived from an EMBL/GenBank/DDBJ whole genome shotgun (WGS) entry which is preliminary data.</text>
</comment>
<organism evidence="2 3">
    <name type="scientific">Dreissena polymorpha</name>
    <name type="common">Zebra mussel</name>
    <name type="synonym">Mytilus polymorpha</name>
    <dbReference type="NCBI Taxonomy" id="45954"/>
    <lineage>
        <taxon>Eukaryota</taxon>
        <taxon>Metazoa</taxon>
        <taxon>Spiralia</taxon>
        <taxon>Lophotrochozoa</taxon>
        <taxon>Mollusca</taxon>
        <taxon>Bivalvia</taxon>
        <taxon>Autobranchia</taxon>
        <taxon>Heteroconchia</taxon>
        <taxon>Euheterodonta</taxon>
        <taxon>Imparidentia</taxon>
        <taxon>Neoheterodontei</taxon>
        <taxon>Myida</taxon>
        <taxon>Dreissenoidea</taxon>
        <taxon>Dreissenidae</taxon>
        <taxon>Dreissena</taxon>
    </lineage>
</organism>
<evidence type="ECO:0000313" key="2">
    <source>
        <dbReference type="EMBL" id="KAH3866598.1"/>
    </source>
</evidence>
<proteinExistence type="predicted"/>
<reference evidence="2" key="2">
    <citation type="submission" date="2020-11" db="EMBL/GenBank/DDBJ databases">
        <authorList>
            <person name="McCartney M.A."/>
            <person name="Auch B."/>
            <person name="Kono T."/>
            <person name="Mallez S."/>
            <person name="Becker A."/>
            <person name="Gohl D.M."/>
            <person name="Silverstein K.A.T."/>
            <person name="Koren S."/>
            <person name="Bechman K.B."/>
            <person name="Herman A."/>
            <person name="Abrahante J.E."/>
            <person name="Garbe J."/>
        </authorList>
    </citation>
    <scope>NUCLEOTIDE SEQUENCE</scope>
    <source>
        <strain evidence="2">Duluth1</strain>
        <tissue evidence="2">Whole animal</tissue>
    </source>
</reference>
<reference evidence="2" key="1">
    <citation type="journal article" date="2019" name="bioRxiv">
        <title>The Genome of the Zebra Mussel, Dreissena polymorpha: A Resource for Invasive Species Research.</title>
        <authorList>
            <person name="McCartney M.A."/>
            <person name="Auch B."/>
            <person name="Kono T."/>
            <person name="Mallez S."/>
            <person name="Zhang Y."/>
            <person name="Obille A."/>
            <person name="Becker A."/>
            <person name="Abrahante J.E."/>
            <person name="Garbe J."/>
            <person name="Badalamenti J.P."/>
            <person name="Herman A."/>
            <person name="Mangelson H."/>
            <person name="Liachko I."/>
            <person name="Sullivan S."/>
            <person name="Sone E.D."/>
            <person name="Koren S."/>
            <person name="Silverstein K.A.T."/>
            <person name="Beckman K.B."/>
            <person name="Gohl D.M."/>
        </authorList>
    </citation>
    <scope>NUCLEOTIDE SEQUENCE</scope>
    <source>
        <strain evidence="2">Duluth1</strain>
        <tissue evidence="2">Whole animal</tissue>
    </source>
</reference>
<dbReference type="EMBL" id="JAIWYP010000002">
    <property type="protein sequence ID" value="KAH3866598.1"/>
    <property type="molecule type" value="Genomic_DNA"/>
</dbReference>
<protein>
    <submittedName>
        <fullName evidence="2">Uncharacterized protein</fullName>
    </submittedName>
</protein>
<dbReference type="Proteomes" id="UP000828390">
    <property type="component" value="Unassembled WGS sequence"/>
</dbReference>
<feature type="compositionally biased region" description="Polar residues" evidence="1">
    <location>
        <begin position="29"/>
        <end position="38"/>
    </location>
</feature>
<sequence>MDVYLSIPWNKTLTRVTTRENSICTYQPSQGTHFVTSHHSQERRTRPAITPGNANYNAPSTPKRNMHPTITHGKAICTLPSHPGNAICPPPPTHDRNMHITSRLRNMHPASIPGTHNEPATSYGNAILSIHKPPERSMQPFTTSPLESQNASSNQPNAPRNHHL</sequence>
<name>A0A9D4LZK4_DREPO</name>
<feature type="compositionally biased region" description="Polar residues" evidence="1">
    <location>
        <begin position="139"/>
        <end position="158"/>
    </location>
</feature>
<dbReference type="AlphaFoldDB" id="A0A9D4LZK4"/>
<evidence type="ECO:0000256" key="1">
    <source>
        <dbReference type="SAM" id="MobiDB-lite"/>
    </source>
</evidence>